<comment type="caution">
    <text evidence="2">The sequence shown here is derived from an EMBL/GenBank/DDBJ whole genome shotgun (WGS) entry which is preliminary data.</text>
</comment>
<dbReference type="Gene3D" id="3.40.50.1820">
    <property type="entry name" value="alpha/beta hydrolase"/>
    <property type="match status" value="1"/>
</dbReference>
<dbReference type="PANTHER" id="PTHR17630">
    <property type="entry name" value="DIENELACTONE HYDROLASE"/>
    <property type="match status" value="1"/>
</dbReference>
<dbReference type="Pfam" id="PF01738">
    <property type="entry name" value="DLH"/>
    <property type="match status" value="1"/>
</dbReference>
<feature type="domain" description="Dienelactone hydrolase" evidence="1">
    <location>
        <begin position="32"/>
        <end position="248"/>
    </location>
</feature>
<reference evidence="2 3" key="1">
    <citation type="journal article" date="2016" name="Genome Biol. Evol.">
        <title>Divergent and convergent evolution of fungal pathogenicity.</title>
        <authorList>
            <person name="Shang Y."/>
            <person name="Xiao G."/>
            <person name="Zheng P."/>
            <person name="Cen K."/>
            <person name="Zhan S."/>
            <person name="Wang C."/>
        </authorList>
    </citation>
    <scope>NUCLEOTIDE SEQUENCE [LARGE SCALE GENOMIC DNA]</scope>
    <source>
        <strain evidence="2 3">RCEF 264</strain>
    </source>
</reference>
<dbReference type="InterPro" id="IPR029058">
    <property type="entry name" value="AB_hydrolase_fold"/>
</dbReference>
<evidence type="ECO:0000313" key="3">
    <source>
        <dbReference type="Proteomes" id="UP000076874"/>
    </source>
</evidence>
<dbReference type="OrthoDB" id="17560at2759"/>
<dbReference type="AlphaFoldDB" id="A0A162J4Q8"/>
<sequence length="251" mass="27196">MASHPPAHCCTTGVKHEGDHAGKIIKIADKWDAYVAEPAPGKSNGAALVYLPDVMGIWTNSQLMADQFAAHGYTCVIPDIFAGDALALNRPPGFDLKAWIAQGSDGKSPHIPATIDPIVEATIAAIKTQLGFKKIGAVGYCFGGKYAVRHYKTGIEVAFLAHPSFVEEDELTAITGPLSIAAAENDKIFSTEKRHLSETLLQKTGKPYQINLFSGVAHGFAVRGNLENKIERFSKDQAFFQAVQWFDAWLL</sequence>
<accession>A0A162J4Q8</accession>
<dbReference type="EMBL" id="AZHD01000005">
    <property type="protein sequence ID" value="OAA63692.1"/>
    <property type="molecule type" value="Genomic_DNA"/>
</dbReference>
<protein>
    <submittedName>
        <fullName evidence="2">Dienelactone hydrolase</fullName>
    </submittedName>
</protein>
<keyword evidence="2" id="KW-0378">Hydrolase</keyword>
<dbReference type="Proteomes" id="UP000076874">
    <property type="component" value="Unassembled WGS sequence"/>
</dbReference>
<evidence type="ECO:0000259" key="1">
    <source>
        <dbReference type="Pfam" id="PF01738"/>
    </source>
</evidence>
<dbReference type="InterPro" id="IPR002925">
    <property type="entry name" value="Dienelactn_hydro"/>
</dbReference>
<organism evidence="2 3">
    <name type="scientific">Niveomyces insectorum RCEF 264</name>
    <dbReference type="NCBI Taxonomy" id="1081102"/>
    <lineage>
        <taxon>Eukaryota</taxon>
        <taxon>Fungi</taxon>
        <taxon>Dikarya</taxon>
        <taxon>Ascomycota</taxon>
        <taxon>Pezizomycotina</taxon>
        <taxon>Sordariomycetes</taxon>
        <taxon>Hypocreomycetidae</taxon>
        <taxon>Hypocreales</taxon>
        <taxon>Cordycipitaceae</taxon>
        <taxon>Niveomyces</taxon>
    </lineage>
</organism>
<dbReference type="GO" id="GO:0016787">
    <property type="term" value="F:hydrolase activity"/>
    <property type="evidence" value="ECO:0007669"/>
    <property type="project" value="UniProtKB-KW"/>
</dbReference>
<dbReference type="PANTHER" id="PTHR17630:SF44">
    <property type="entry name" value="PROTEIN AIM2"/>
    <property type="match status" value="1"/>
</dbReference>
<gene>
    <name evidence="2" type="ORF">SPI_03855</name>
</gene>
<proteinExistence type="predicted"/>
<name>A0A162J4Q8_9HYPO</name>
<dbReference type="SUPFAM" id="SSF53474">
    <property type="entry name" value="alpha/beta-Hydrolases"/>
    <property type="match status" value="1"/>
</dbReference>
<evidence type="ECO:0000313" key="2">
    <source>
        <dbReference type="EMBL" id="OAA63692.1"/>
    </source>
</evidence>
<dbReference type="STRING" id="1081102.A0A162J4Q8"/>
<keyword evidence="3" id="KW-1185">Reference proteome</keyword>